<protein>
    <submittedName>
        <fullName evidence="2">Uncharacterized protein</fullName>
    </submittedName>
</protein>
<name>A0A3S2P6C8_ORYJA</name>
<feature type="compositionally biased region" description="Polar residues" evidence="1">
    <location>
        <begin position="31"/>
        <end position="46"/>
    </location>
</feature>
<keyword evidence="3" id="KW-1185">Reference proteome</keyword>
<dbReference type="EMBL" id="CM012445">
    <property type="protein sequence ID" value="RVE67719.1"/>
    <property type="molecule type" value="Genomic_DNA"/>
</dbReference>
<dbReference type="AlphaFoldDB" id="A0A3S2P6C8"/>
<sequence length="57" mass="6260">MGSNVGSLSRFTITRRLLTFSRIQTSERRSSYNNRITSLPSNTSTGVAPAVEAARRS</sequence>
<gene>
    <name evidence="2" type="ORF">OJAV_G00084610</name>
</gene>
<reference evidence="2 3" key="2">
    <citation type="submission" date="2019-01" db="EMBL/GenBank/DDBJ databases">
        <title>A chromosome length genome reference of the Java medaka (oryzias javanicus).</title>
        <authorList>
            <person name="Herpin A."/>
            <person name="Takehana Y."/>
            <person name="Naruse K."/>
            <person name="Ansai S."/>
            <person name="Kawaguchi M."/>
        </authorList>
    </citation>
    <scope>NUCLEOTIDE SEQUENCE [LARGE SCALE GENOMIC DNA]</scope>
    <source>
        <strain evidence="2">RS831</strain>
        <tissue evidence="2">Whole body</tissue>
    </source>
</reference>
<evidence type="ECO:0000313" key="3">
    <source>
        <dbReference type="Proteomes" id="UP000283210"/>
    </source>
</evidence>
<evidence type="ECO:0000256" key="1">
    <source>
        <dbReference type="SAM" id="MobiDB-lite"/>
    </source>
</evidence>
<organism evidence="2 3">
    <name type="scientific">Oryzias javanicus</name>
    <name type="common">Javanese ricefish</name>
    <name type="synonym">Aplocheilus javanicus</name>
    <dbReference type="NCBI Taxonomy" id="123683"/>
    <lineage>
        <taxon>Eukaryota</taxon>
        <taxon>Metazoa</taxon>
        <taxon>Chordata</taxon>
        <taxon>Craniata</taxon>
        <taxon>Vertebrata</taxon>
        <taxon>Euteleostomi</taxon>
        <taxon>Actinopterygii</taxon>
        <taxon>Neopterygii</taxon>
        <taxon>Teleostei</taxon>
        <taxon>Neoteleostei</taxon>
        <taxon>Acanthomorphata</taxon>
        <taxon>Ovalentaria</taxon>
        <taxon>Atherinomorphae</taxon>
        <taxon>Beloniformes</taxon>
        <taxon>Adrianichthyidae</taxon>
        <taxon>Oryziinae</taxon>
        <taxon>Oryzias</taxon>
    </lineage>
</organism>
<accession>A0A3S2P6C8</accession>
<reference evidence="2 3" key="1">
    <citation type="submission" date="2018-11" db="EMBL/GenBank/DDBJ databases">
        <authorList>
            <person name="Lopez-Roques C."/>
            <person name="Donnadieu C."/>
            <person name="Bouchez O."/>
            <person name="Klopp C."/>
            <person name="Cabau C."/>
            <person name="Zahm M."/>
        </authorList>
    </citation>
    <scope>NUCLEOTIDE SEQUENCE [LARGE SCALE GENOMIC DNA]</scope>
    <source>
        <strain evidence="2">RS831</strain>
        <tissue evidence="2">Whole body</tissue>
    </source>
</reference>
<feature type="region of interest" description="Disordered" evidence="1">
    <location>
        <begin position="29"/>
        <end position="57"/>
    </location>
</feature>
<dbReference type="Proteomes" id="UP000283210">
    <property type="component" value="Chromosome 9"/>
</dbReference>
<evidence type="ECO:0000313" key="2">
    <source>
        <dbReference type="EMBL" id="RVE67719.1"/>
    </source>
</evidence>
<proteinExistence type="predicted"/>